<proteinExistence type="inferred from homology"/>
<dbReference type="Proteomes" id="UP000266482">
    <property type="component" value="Unassembled WGS sequence"/>
</dbReference>
<comment type="similarity">
    <text evidence="2">Belongs to the GtrA family.</text>
</comment>
<evidence type="ECO:0000256" key="4">
    <source>
        <dbReference type="ARBA" id="ARBA00022989"/>
    </source>
</evidence>
<feature type="transmembrane region" description="Helical" evidence="6">
    <location>
        <begin position="60"/>
        <end position="78"/>
    </location>
</feature>
<feature type="transmembrane region" description="Helical" evidence="6">
    <location>
        <begin position="99"/>
        <end position="122"/>
    </location>
</feature>
<gene>
    <name evidence="8" type="ORF">D3P08_13405</name>
</gene>
<keyword evidence="4 6" id="KW-1133">Transmembrane helix</keyword>
<evidence type="ECO:0000259" key="7">
    <source>
        <dbReference type="Pfam" id="PF04138"/>
    </source>
</evidence>
<comment type="subcellular location">
    <subcellularLocation>
        <location evidence="1">Membrane</location>
        <topology evidence="1">Multi-pass membrane protein</topology>
    </subcellularLocation>
</comment>
<dbReference type="OrthoDB" id="9812049at2"/>
<keyword evidence="5 6" id="KW-0472">Membrane</keyword>
<comment type="caution">
    <text evidence="8">The sequence shown here is derived from an EMBL/GenBank/DDBJ whole genome shotgun (WGS) entry which is preliminary data.</text>
</comment>
<dbReference type="EMBL" id="QXQA01000007">
    <property type="protein sequence ID" value="RIX52464.1"/>
    <property type="molecule type" value="Genomic_DNA"/>
</dbReference>
<feature type="domain" description="GtrA/DPMS transmembrane" evidence="7">
    <location>
        <begin position="35"/>
        <end position="151"/>
    </location>
</feature>
<evidence type="ECO:0000256" key="2">
    <source>
        <dbReference type="ARBA" id="ARBA00009399"/>
    </source>
</evidence>
<evidence type="ECO:0000313" key="9">
    <source>
        <dbReference type="Proteomes" id="UP000266482"/>
    </source>
</evidence>
<dbReference type="InterPro" id="IPR051401">
    <property type="entry name" value="GtrA_CellWall_Glycosyl"/>
</dbReference>
<dbReference type="AlphaFoldDB" id="A0A3A1UW09"/>
<dbReference type="PANTHER" id="PTHR38459">
    <property type="entry name" value="PROPHAGE BACTOPRENOL-LINKED GLUCOSE TRANSLOCASE HOMOLOG"/>
    <property type="match status" value="1"/>
</dbReference>
<feature type="transmembrane region" description="Helical" evidence="6">
    <location>
        <begin position="128"/>
        <end position="145"/>
    </location>
</feature>
<organism evidence="8 9">
    <name type="scientific">Paenibacillus nanensis</name>
    <dbReference type="NCBI Taxonomy" id="393251"/>
    <lineage>
        <taxon>Bacteria</taxon>
        <taxon>Bacillati</taxon>
        <taxon>Bacillota</taxon>
        <taxon>Bacilli</taxon>
        <taxon>Bacillales</taxon>
        <taxon>Paenibacillaceae</taxon>
        <taxon>Paenibacillus</taxon>
    </lineage>
</organism>
<dbReference type="PANTHER" id="PTHR38459:SF1">
    <property type="entry name" value="PROPHAGE BACTOPRENOL-LINKED GLUCOSE TRANSLOCASE HOMOLOG"/>
    <property type="match status" value="1"/>
</dbReference>
<evidence type="ECO:0000256" key="3">
    <source>
        <dbReference type="ARBA" id="ARBA00022692"/>
    </source>
</evidence>
<evidence type="ECO:0000313" key="8">
    <source>
        <dbReference type="EMBL" id="RIX52464.1"/>
    </source>
</evidence>
<evidence type="ECO:0000256" key="6">
    <source>
        <dbReference type="SAM" id="Phobius"/>
    </source>
</evidence>
<sequence>MNRMVQSRSVWSRRVSMSEALTTERRASLKQFFVFCIIGGLNTLIDMGVFMLLVLVDVHYALAQTAAYCAGMANSYLMNRAFTFRAASVRMKDEWRRGLRFLAWNAAMLGLSVLLLALAAEWLQLREWIAKIIVTLLIVPLNFYGSKKWVFTAKHQAELGGGN</sequence>
<evidence type="ECO:0000256" key="1">
    <source>
        <dbReference type="ARBA" id="ARBA00004141"/>
    </source>
</evidence>
<keyword evidence="3 6" id="KW-0812">Transmembrane</keyword>
<dbReference type="InterPro" id="IPR007267">
    <property type="entry name" value="GtrA_DPMS_TM"/>
</dbReference>
<feature type="transmembrane region" description="Helical" evidence="6">
    <location>
        <begin position="32"/>
        <end position="54"/>
    </location>
</feature>
<dbReference type="Pfam" id="PF04138">
    <property type="entry name" value="GtrA_DPMS_TM"/>
    <property type="match status" value="1"/>
</dbReference>
<evidence type="ECO:0000256" key="5">
    <source>
        <dbReference type="ARBA" id="ARBA00023136"/>
    </source>
</evidence>
<dbReference type="GO" id="GO:0000271">
    <property type="term" value="P:polysaccharide biosynthetic process"/>
    <property type="evidence" value="ECO:0007669"/>
    <property type="project" value="InterPro"/>
</dbReference>
<reference evidence="8 9" key="1">
    <citation type="submission" date="2018-09" db="EMBL/GenBank/DDBJ databases">
        <title>Paenibacillus aracenensis nov. sp. isolated from a cave in southern Spain.</title>
        <authorList>
            <person name="Jurado V."/>
            <person name="Gutierrez-Patricio S."/>
            <person name="Gonzalez-Pimentel J.L."/>
            <person name="Miller A.Z."/>
            <person name="Laiz L."/>
            <person name="Saiz-Jimenez C."/>
        </authorList>
    </citation>
    <scope>NUCLEOTIDE SEQUENCE [LARGE SCALE GENOMIC DNA]</scope>
    <source>
        <strain evidence="8 9">DSM 22867</strain>
    </source>
</reference>
<accession>A0A3A1UW09</accession>
<keyword evidence="9" id="KW-1185">Reference proteome</keyword>
<dbReference type="GO" id="GO:0005886">
    <property type="term" value="C:plasma membrane"/>
    <property type="evidence" value="ECO:0007669"/>
    <property type="project" value="TreeGrafter"/>
</dbReference>
<protein>
    <submittedName>
        <fullName evidence="8">GtrA family protein</fullName>
    </submittedName>
</protein>
<name>A0A3A1UW09_9BACL</name>